<evidence type="ECO:0000313" key="2">
    <source>
        <dbReference type="EMBL" id="SFQ15527.1"/>
    </source>
</evidence>
<dbReference type="Gene3D" id="3.10.180.10">
    <property type="entry name" value="2,3-Dihydroxybiphenyl 1,2-Dioxygenase, domain 1"/>
    <property type="match status" value="2"/>
</dbReference>
<name>A0A1I5W7D0_9BACI</name>
<feature type="domain" description="VOC" evidence="1">
    <location>
        <begin position="7"/>
        <end position="123"/>
    </location>
</feature>
<dbReference type="PANTHER" id="PTHR43279">
    <property type="entry name" value="CATECHOL-2,3-DIOXYGENASE"/>
    <property type="match status" value="1"/>
</dbReference>
<dbReference type="InterPro" id="IPR004360">
    <property type="entry name" value="Glyas_Fos-R_dOase_dom"/>
</dbReference>
<evidence type="ECO:0000313" key="3">
    <source>
        <dbReference type="Proteomes" id="UP000182762"/>
    </source>
</evidence>
<dbReference type="CDD" id="cd07255">
    <property type="entry name" value="VOC_BsCatE_like_N"/>
    <property type="match status" value="1"/>
</dbReference>
<dbReference type="PROSITE" id="PS51819">
    <property type="entry name" value="VOC"/>
    <property type="match status" value="2"/>
</dbReference>
<gene>
    <name evidence="2" type="ORF">SAMN02745910_00427</name>
</gene>
<sequence length="280" mass="32130">MKFQSYPIQHVELKVENLERSISFYKKVIGFSVLEKTEKEVFLTADGETSLLSLKELEHYSPKQGKTTGLYHFAILLPERVYLASILKHFLKQGIELGASDHLVSEALYLSDPDGNGIEVYADRDSSTWKWQNNEVVMDTKPLDGQNLLNELPKDEEWKGLPHKTLIGHIHLHVRNLEEAEKFYKEGLGLDIVTNYGGHALFLSFHRYHHHIGVNIWAGKDAKNPKPEHVGLKSFALFYDTKEQRDKAIERLISLGFHVKEQDDVFTAEDESGNKMKLVF</sequence>
<organism evidence="2 3">
    <name type="scientific">Priestia endophytica DSM 13796</name>
    <dbReference type="NCBI Taxonomy" id="1121089"/>
    <lineage>
        <taxon>Bacteria</taxon>
        <taxon>Bacillati</taxon>
        <taxon>Bacillota</taxon>
        <taxon>Bacilli</taxon>
        <taxon>Bacillales</taxon>
        <taxon>Bacillaceae</taxon>
        <taxon>Priestia</taxon>
    </lineage>
</organism>
<protein>
    <submittedName>
        <fullName evidence="2">Catechol 2,3-dioxygenase</fullName>
    </submittedName>
</protein>
<feature type="domain" description="VOC" evidence="1">
    <location>
        <begin position="166"/>
        <end position="280"/>
    </location>
</feature>
<keyword evidence="3" id="KW-1185">Reference proteome</keyword>
<evidence type="ECO:0000259" key="1">
    <source>
        <dbReference type="PROSITE" id="PS51819"/>
    </source>
</evidence>
<comment type="caution">
    <text evidence="2">The sequence shown here is derived from an EMBL/GenBank/DDBJ whole genome shotgun (WGS) entry which is preliminary data.</text>
</comment>
<dbReference type="Proteomes" id="UP000182762">
    <property type="component" value="Unassembled WGS sequence"/>
</dbReference>
<dbReference type="SUPFAM" id="SSF54593">
    <property type="entry name" value="Glyoxalase/Bleomycin resistance protein/Dihydroxybiphenyl dioxygenase"/>
    <property type="match status" value="2"/>
</dbReference>
<accession>A0A1I5W7D0</accession>
<dbReference type="Pfam" id="PF00903">
    <property type="entry name" value="Glyoxalase"/>
    <property type="match status" value="2"/>
</dbReference>
<dbReference type="InterPro" id="IPR029068">
    <property type="entry name" value="Glyas_Bleomycin-R_OHBP_Dase"/>
</dbReference>
<dbReference type="EMBL" id="FOXX01000001">
    <property type="protein sequence ID" value="SFQ15527.1"/>
    <property type="molecule type" value="Genomic_DNA"/>
</dbReference>
<dbReference type="GeneID" id="93709200"/>
<dbReference type="InterPro" id="IPR037523">
    <property type="entry name" value="VOC_core"/>
</dbReference>
<reference evidence="2 3" key="1">
    <citation type="submission" date="2016-10" db="EMBL/GenBank/DDBJ databases">
        <authorList>
            <person name="Varghese N."/>
            <person name="Submissions S."/>
        </authorList>
    </citation>
    <scope>NUCLEOTIDE SEQUENCE [LARGE SCALE GENOMIC DNA]</scope>
    <source>
        <strain evidence="2 3">DSM 13796</strain>
    </source>
</reference>
<dbReference type="RefSeq" id="WP_061801932.1">
    <property type="nucleotide sequence ID" value="NZ_FOXX01000001.1"/>
</dbReference>
<dbReference type="PANTHER" id="PTHR43279:SF1">
    <property type="entry name" value="CATECHOL-2,3-DIOXYGENASE"/>
    <property type="match status" value="1"/>
</dbReference>
<proteinExistence type="predicted"/>